<proteinExistence type="predicted"/>
<evidence type="ECO:0000256" key="1">
    <source>
        <dbReference type="SAM" id="MobiDB-lite"/>
    </source>
</evidence>
<name>A0A2A2ECW4_9BIFI</name>
<accession>A0A2A2ECW4</accession>
<dbReference type="RefSeq" id="WP_095615681.1">
    <property type="nucleotide sequence ID" value="NZ_MVOH01000032.1"/>
</dbReference>
<feature type="non-terminal residue" evidence="2">
    <location>
        <position position="1"/>
    </location>
</feature>
<reference evidence="2 3" key="1">
    <citation type="journal article" date="2017" name="ISME J.">
        <title>Unveiling bifidobacterial biogeography across the mammalian branch of the tree of life.</title>
        <authorList>
            <person name="Milani C."/>
            <person name="Mangifesta M."/>
            <person name="Mancabelli L."/>
            <person name="Lugli G.A."/>
            <person name="James K."/>
            <person name="Duranti S."/>
            <person name="Turroni F."/>
            <person name="Ferrario C."/>
            <person name="Ossiprandi M.C."/>
            <person name="van Sinderen D."/>
            <person name="Ventura M."/>
        </authorList>
    </citation>
    <scope>NUCLEOTIDE SEQUENCE [LARGE SCALE GENOMIC DNA]</scope>
    <source>
        <strain evidence="3">Ham19E</strain>
    </source>
</reference>
<evidence type="ECO:0000313" key="2">
    <source>
        <dbReference type="EMBL" id="PAU66756.1"/>
    </source>
</evidence>
<evidence type="ECO:0000313" key="3">
    <source>
        <dbReference type="Proteomes" id="UP000218399"/>
    </source>
</evidence>
<organism evidence="2 3">
    <name type="scientific">Bifidobacterium criceti</name>
    <dbReference type="NCBI Taxonomy" id="1960969"/>
    <lineage>
        <taxon>Bacteria</taxon>
        <taxon>Bacillati</taxon>
        <taxon>Actinomycetota</taxon>
        <taxon>Actinomycetes</taxon>
        <taxon>Bifidobacteriales</taxon>
        <taxon>Bifidobacteriaceae</taxon>
        <taxon>Bifidobacterium</taxon>
    </lineage>
</organism>
<dbReference type="AlphaFoldDB" id="A0A2A2ECW4"/>
<protein>
    <submittedName>
        <fullName evidence="2">Uncharacterized protein</fullName>
    </submittedName>
</protein>
<gene>
    <name evidence="2" type="ORF">B1526_1735</name>
</gene>
<dbReference type="EMBL" id="MVOH01000032">
    <property type="protein sequence ID" value="PAU66756.1"/>
    <property type="molecule type" value="Genomic_DNA"/>
</dbReference>
<keyword evidence="3" id="KW-1185">Reference proteome</keyword>
<sequence length="66" mass="7286">MQTQLADNALGISMDRIAKGLKLDLDRHDASLSEPDRQMTQVTIPATAKTSEAQRESNDSQSRSQQ</sequence>
<dbReference type="Proteomes" id="UP000218399">
    <property type="component" value="Unassembled WGS sequence"/>
</dbReference>
<comment type="caution">
    <text evidence="2">The sequence shown here is derived from an EMBL/GenBank/DDBJ whole genome shotgun (WGS) entry which is preliminary data.</text>
</comment>
<feature type="compositionally biased region" description="Polar residues" evidence="1">
    <location>
        <begin position="38"/>
        <end position="51"/>
    </location>
</feature>
<feature type="region of interest" description="Disordered" evidence="1">
    <location>
        <begin position="29"/>
        <end position="66"/>
    </location>
</feature>